<name>A0A6B9WI16_9CAUD</name>
<reference evidence="2" key="1">
    <citation type="submission" date="2019-12" db="EMBL/GenBank/DDBJ databases">
        <authorList>
            <person name="Olsen N.S."/>
            <person name="Junco L.M.F."/>
            <person name="Kot W."/>
            <person name="Hansen L.H."/>
        </authorList>
    </citation>
    <scope>NUCLEOTIDE SEQUENCE [LARGE SCALE GENOMIC DNA]</scope>
</reference>
<organism evidence="1 2">
    <name type="scientific">Escherichia phage altidsur</name>
    <dbReference type="NCBI Taxonomy" id="2696381"/>
    <lineage>
        <taxon>Viruses</taxon>
        <taxon>Duplodnaviria</taxon>
        <taxon>Heunggongvirae</taxon>
        <taxon>Uroviricota</taxon>
        <taxon>Caudoviricetes</taxon>
        <taxon>Autographivirales</taxon>
        <taxon>Autoscriptoviridae</taxon>
        <taxon>Stentvirinae</taxon>
        <taxon>Bonnellvirus</taxon>
        <taxon>Bonnellvirus altidsur</taxon>
    </lineage>
</organism>
<protein>
    <submittedName>
        <fullName evidence="1">Uncharacterized protein</fullName>
    </submittedName>
</protein>
<dbReference type="Proteomes" id="UP000464308">
    <property type="component" value="Segment"/>
</dbReference>
<accession>A0A6B9WI16</accession>
<evidence type="ECO:0000313" key="1">
    <source>
        <dbReference type="EMBL" id="QHR65273.1"/>
    </source>
</evidence>
<dbReference type="EMBL" id="MN850568">
    <property type="protein sequence ID" value="QHR65273.1"/>
    <property type="molecule type" value="Genomic_DNA"/>
</dbReference>
<sequence>MSLITITDQQRYDIGYRANIAANLTQRFVNNTTTITAAQAADIDTAIQQLMTALEAAGYSSVPEGSVIVADGATATVVNQDGTVSKSGTVEVDGSTYQIRFPVTVGMKSNGDSISVQNVNGAAGITSTSFVNTNGVLLAARLPATVACISSGNGIQIRNSAGTAIANATFTVSNGVISYGTFPATIAAVANAAALQVPVTGTYTDTATFTVAGGVITGITLS</sequence>
<keyword evidence="2" id="KW-1185">Reference proteome</keyword>
<gene>
    <name evidence="1" type="ORF">altidsur_6</name>
</gene>
<evidence type="ECO:0000313" key="2">
    <source>
        <dbReference type="Proteomes" id="UP000464308"/>
    </source>
</evidence>
<proteinExistence type="predicted"/>